<name>A0A4C1TZR2_EUMVA</name>
<comment type="caution">
    <text evidence="1">The sequence shown here is derived from an EMBL/GenBank/DDBJ whole genome shotgun (WGS) entry which is preliminary data.</text>
</comment>
<evidence type="ECO:0000313" key="2">
    <source>
        <dbReference type="Proteomes" id="UP000299102"/>
    </source>
</evidence>
<keyword evidence="2" id="KW-1185">Reference proteome</keyword>
<evidence type="ECO:0000313" key="1">
    <source>
        <dbReference type="EMBL" id="GBP19581.1"/>
    </source>
</evidence>
<gene>
    <name evidence="1" type="ORF">EVAR_102129_1</name>
</gene>
<dbReference type="AlphaFoldDB" id="A0A4C1TZR2"/>
<dbReference type="Proteomes" id="UP000299102">
    <property type="component" value="Unassembled WGS sequence"/>
</dbReference>
<proteinExistence type="predicted"/>
<reference evidence="1 2" key="1">
    <citation type="journal article" date="2019" name="Commun. Biol.">
        <title>The bagworm genome reveals a unique fibroin gene that provides high tensile strength.</title>
        <authorList>
            <person name="Kono N."/>
            <person name="Nakamura H."/>
            <person name="Ohtoshi R."/>
            <person name="Tomita M."/>
            <person name="Numata K."/>
            <person name="Arakawa K."/>
        </authorList>
    </citation>
    <scope>NUCLEOTIDE SEQUENCE [LARGE SCALE GENOMIC DNA]</scope>
</reference>
<protein>
    <submittedName>
        <fullName evidence="1">Uncharacterized protein</fullName>
    </submittedName>
</protein>
<dbReference type="EMBL" id="BGZK01000109">
    <property type="protein sequence ID" value="GBP19581.1"/>
    <property type="molecule type" value="Genomic_DNA"/>
</dbReference>
<accession>A0A4C1TZR2</accession>
<sequence length="90" mass="10424">MSLDLIKSESATISALLRAVQEREREQRRDCYYKINLIAKSEPLAKSWVWNCGSPRLPLWGWKRSTITNTDGDDFRNPELVVLVEARDES</sequence>
<organism evidence="1 2">
    <name type="scientific">Eumeta variegata</name>
    <name type="common">Bagworm moth</name>
    <name type="synonym">Eumeta japonica</name>
    <dbReference type="NCBI Taxonomy" id="151549"/>
    <lineage>
        <taxon>Eukaryota</taxon>
        <taxon>Metazoa</taxon>
        <taxon>Ecdysozoa</taxon>
        <taxon>Arthropoda</taxon>
        <taxon>Hexapoda</taxon>
        <taxon>Insecta</taxon>
        <taxon>Pterygota</taxon>
        <taxon>Neoptera</taxon>
        <taxon>Endopterygota</taxon>
        <taxon>Lepidoptera</taxon>
        <taxon>Glossata</taxon>
        <taxon>Ditrysia</taxon>
        <taxon>Tineoidea</taxon>
        <taxon>Psychidae</taxon>
        <taxon>Oiketicinae</taxon>
        <taxon>Eumeta</taxon>
    </lineage>
</organism>